<evidence type="ECO:0000256" key="6">
    <source>
        <dbReference type="ARBA" id="ARBA00023136"/>
    </source>
</evidence>
<evidence type="ECO:0000313" key="10">
    <source>
        <dbReference type="Proteomes" id="UP000503088"/>
    </source>
</evidence>
<protein>
    <submittedName>
        <fullName evidence="9">DMT family transporter</fullName>
    </submittedName>
</protein>
<feature type="domain" description="EamA" evidence="8">
    <location>
        <begin position="13"/>
        <end position="146"/>
    </location>
</feature>
<dbReference type="InterPro" id="IPR037185">
    <property type="entry name" value="EmrE-like"/>
</dbReference>
<evidence type="ECO:0000256" key="7">
    <source>
        <dbReference type="SAM" id="Phobius"/>
    </source>
</evidence>
<dbReference type="EMBL" id="CP048104">
    <property type="protein sequence ID" value="QKG83102.1"/>
    <property type="molecule type" value="Genomic_DNA"/>
</dbReference>
<feature type="transmembrane region" description="Helical" evidence="7">
    <location>
        <begin position="72"/>
        <end position="92"/>
    </location>
</feature>
<keyword evidence="10" id="KW-1185">Reference proteome</keyword>
<feature type="transmembrane region" description="Helical" evidence="7">
    <location>
        <begin position="280"/>
        <end position="297"/>
    </location>
</feature>
<dbReference type="Proteomes" id="UP000503088">
    <property type="component" value="Chromosome"/>
</dbReference>
<feature type="transmembrane region" description="Helical" evidence="7">
    <location>
        <begin position="130"/>
        <end position="149"/>
    </location>
</feature>
<evidence type="ECO:0000256" key="4">
    <source>
        <dbReference type="ARBA" id="ARBA00022692"/>
    </source>
</evidence>
<dbReference type="RefSeq" id="WP_173219201.1">
    <property type="nucleotide sequence ID" value="NZ_CP048104.1"/>
</dbReference>
<dbReference type="Pfam" id="PF00892">
    <property type="entry name" value="EamA"/>
    <property type="match status" value="2"/>
</dbReference>
<feature type="domain" description="EamA" evidence="8">
    <location>
        <begin position="161"/>
        <end position="297"/>
    </location>
</feature>
<dbReference type="AlphaFoldDB" id="A0A7D3XNS3"/>
<feature type="transmembrane region" description="Helical" evidence="7">
    <location>
        <begin position="255"/>
        <end position="274"/>
    </location>
</feature>
<sequence>MSTHSKRSIPWTYGLLTTTAIFWGSAFTGSKLVVASVSPAVGAFIRFGLGAMFMMIILVSRNRQAMTIPRQYWLQIIFLGLMGVALYNWFFFMGLDFSKATDGSMIIPVLSPVVTFLLALVFLKERVTLWQGFGLFLALTGSLVFFSGILSEGGLDHRRLIGDLTFLASAFCWSVYTMVGNRLLQQLDSFPVTAYAMLSGALILGVIAAPDLIHVSWTDLGVDFWLIQIYLALFPTVLANWFYSQGVQTLGPSKAAVFMYFVPVSGLILSGVILGERLTLVQMVGSMFMLAGVWLVNRRQKASAKRMTKEKAV</sequence>
<dbReference type="PANTHER" id="PTHR32322">
    <property type="entry name" value="INNER MEMBRANE TRANSPORTER"/>
    <property type="match status" value="1"/>
</dbReference>
<evidence type="ECO:0000259" key="8">
    <source>
        <dbReference type="Pfam" id="PF00892"/>
    </source>
</evidence>
<feature type="transmembrane region" description="Helical" evidence="7">
    <location>
        <begin position="225"/>
        <end position="243"/>
    </location>
</feature>
<organism evidence="9 10">
    <name type="scientific">Kroppenstedtia pulmonis</name>
    <dbReference type="NCBI Taxonomy" id="1380685"/>
    <lineage>
        <taxon>Bacteria</taxon>
        <taxon>Bacillati</taxon>
        <taxon>Bacillota</taxon>
        <taxon>Bacilli</taxon>
        <taxon>Bacillales</taxon>
        <taxon>Thermoactinomycetaceae</taxon>
        <taxon>Kroppenstedtia</taxon>
    </lineage>
</organism>
<dbReference type="InterPro" id="IPR050638">
    <property type="entry name" value="AA-Vitamin_Transporters"/>
</dbReference>
<accession>A0A7D3XNS3</accession>
<comment type="subcellular location">
    <subcellularLocation>
        <location evidence="1">Cell membrane</location>
        <topology evidence="1">Multi-pass membrane protein</topology>
    </subcellularLocation>
</comment>
<feature type="transmembrane region" description="Helical" evidence="7">
    <location>
        <begin position="161"/>
        <end position="180"/>
    </location>
</feature>
<feature type="transmembrane region" description="Helical" evidence="7">
    <location>
        <begin position="192"/>
        <end position="213"/>
    </location>
</feature>
<keyword evidence="3" id="KW-1003">Cell membrane</keyword>
<feature type="transmembrane region" description="Helical" evidence="7">
    <location>
        <begin position="12"/>
        <end position="34"/>
    </location>
</feature>
<dbReference type="InterPro" id="IPR000620">
    <property type="entry name" value="EamA_dom"/>
</dbReference>
<feature type="transmembrane region" description="Helical" evidence="7">
    <location>
        <begin position="40"/>
        <end position="60"/>
    </location>
</feature>
<name>A0A7D3XNS3_9BACL</name>
<keyword evidence="6 7" id="KW-0472">Membrane</keyword>
<gene>
    <name evidence="9" type="ORF">GXN76_00600</name>
</gene>
<comment type="similarity">
    <text evidence="2">Belongs to the EamA transporter family.</text>
</comment>
<dbReference type="SUPFAM" id="SSF103481">
    <property type="entry name" value="Multidrug resistance efflux transporter EmrE"/>
    <property type="match status" value="2"/>
</dbReference>
<dbReference type="PANTHER" id="PTHR32322:SF18">
    <property type="entry name" value="S-ADENOSYLMETHIONINE_S-ADENOSYLHOMOCYSTEINE TRANSPORTER"/>
    <property type="match status" value="1"/>
</dbReference>
<keyword evidence="4 7" id="KW-0812">Transmembrane</keyword>
<evidence type="ECO:0000313" key="9">
    <source>
        <dbReference type="EMBL" id="QKG83102.1"/>
    </source>
</evidence>
<reference evidence="9 10" key="1">
    <citation type="submission" date="2020-01" db="EMBL/GenBank/DDBJ databases">
        <authorList>
            <person name="Gulvik C.A."/>
            <person name="Batra D.G."/>
        </authorList>
    </citation>
    <scope>NUCLEOTIDE SEQUENCE [LARGE SCALE GENOMIC DNA]</scope>
    <source>
        <strain evidence="9 10">W9323</strain>
    </source>
</reference>
<dbReference type="KEGG" id="kpul:GXN76_00600"/>
<evidence type="ECO:0000256" key="2">
    <source>
        <dbReference type="ARBA" id="ARBA00007362"/>
    </source>
</evidence>
<keyword evidence="5 7" id="KW-1133">Transmembrane helix</keyword>
<proteinExistence type="inferred from homology"/>
<dbReference type="GO" id="GO:0005886">
    <property type="term" value="C:plasma membrane"/>
    <property type="evidence" value="ECO:0007669"/>
    <property type="project" value="UniProtKB-SubCell"/>
</dbReference>
<evidence type="ECO:0000256" key="3">
    <source>
        <dbReference type="ARBA" id="ARBA00022475"/>
    </source>
</evidence>
<evidence type="ECO:0000256" key="5">
    <source>
        <dbReference type="ARBA" id="ARBA00022989"/>
    </source>
</evidence>
<evidence type="ECO:0000256" key="1">
    <source>
        <dbReference type="ARBA" id="ARBA00004651"/>
    </source>
</evidence>
<feature type="transmembrane region" description="Helical" evidence="7">
    <location>
        <begin position="104"/>
        <end position="123"/>
    </location>
</feature>